<protein>
    <submittedName>
        <fullName evidence="9">Uncharacterized protein</fullName>
    </submittedName>
</protein>
<keyword evidence="5" id="KW-0325">Glycoprotein</keyword>
<dbReference type="InterPro" id="IPR049883">
    <property type="entry name" value="NOTCH1_EGF-like"/>
</dbReference>
<evidence type="ECO:0000313" key="10">
    <source>
        <dbReference type="Proteomes" id="UP000694388"/>
    </source>
</evidence>
<dbReference type="AlphaFoldDB" id="A0A8C4QJB4"/>
<dbReference type="InterPro" id="IPR018097">
    <property type="entry name" value="EGF_Ca-bd_CS"/>
</dbReference>
<dbReference type="PROSITE" id="PS00010">
    <property type="entry name" value="ASX_HYDROXYL"/>
    <property type="match status" value="1"/>
</dbReference>
<evidence type="ECO:0000313" key="9">
    <source>
        <dbReference type="Ensembl" id="ENSEBUP00000015455.1"/>
    </source>
</evidence>
<dbReference type="PROSITE" id="PS00022">
    <property type="entry name" value="EGF_1"/>
    <property type="match status" value="1"/>
</dbReference>
<feature type="disulfide bond" evidence="6">
    <location>
        <begin position="37"/>
        <end position="46"/>
    </location>
</feature>
<evidence type="ECO:0000256" key="4">
    <source>
        <dbReference type="ARBA" id="ARBA00023157"/>
    </source>
</evidence>
<evidence type="ECO:0000256" key="3">
    <source>
        <dbReference type="ARBA" id="ARBA00022536"/>
    </source>
</evidence>
<keyword evidence="2" id="KW-0964">Secreted</keyword>
<dbReference type="Pfam" id="PF07645">
    <property type="entry name" value="EGF_CA"/>
    <property type="match status" value="2"/>
</dbReference>
<dbReference type="GO" id="GO:0007219">
    <property type="term" value="P:Notch signaling pathway"/>
    <property type="evidence" value="ECO:0007669"/>
    <property type="project" value="UniProtKB-KW"/>
</dbReference>
<dbReference type="Gene3D" id="2.60.120.200">
    <property type="match status" value="2"/>
</dbReference>
<dbReference type="CDD" id="cd00110">
    <property type="entry name" value="LamG"/>
    <property type="match status" value="1"/>
</dbReference>
<dbReference type="InterPro" id="IPR000152">
    <property type="entry name" value="EGF-type_Asp/Asn_hydroxyl_site"/>
</dbReference>
<reference evidence="9" key="1">
    <citation type="submission" date="2025-08" db="UniProtKB">
        <authorList>
            <consortium name="Ensembl"/>
        </authorList>
    </citation>
    <scope>IDENTIFICATION</scope>
</reference>
<dbReference type="PROSITE" id="PS50026">
    <property type="entry name" value="EGF_3"/>
    <property type="match status" value="1"/>
</dbReference>
<dbReference type="GO" id="GO:0005576">
    <property type="term" value="C:extracellular region"/>
    <property type="evidence" value="ECO:0007669"/>
    <property type="project" value="UniProtKB-SubCell"/>
</dbReference>
<dbReference type="Ensembl" id="ENSEBUT00000016031.1">
    <property type="protein sequence ID" value="ENSEBUP00000015455.1"/>
    <property type="gene ID" value="ENSEBUG00000009733.1"/>
</dbReference>
<dbReference type="Gene3D" id="2.10.25.10">
    <property type="entry name" value="Laminin"/>
    <property type="match status" value="4"/>
</dbReference>
<dbReference type="SMART" id="SM00282">
    <property type="entry name" value="LamG"/>
    <property type="match status" value="1"/>
</dbReference>
<organism evidence="9 10">
    <name type="scientific">Eptatretus burgeri</name>
    <name type="common">Inshore hagfish</name>
    <dbReference type="NCBI Taxonomy" id="7764"/>
    <lineage>
        <taxon>Eukaryota</taxon>
        <taxon>Metazoa</taxon>
        <taxon>Chordata</taxon>
        <taxon>Craniata</taxon>
        <taxon>Vertebrata</taxon>
        <taxon>Cyclostomata</taxon>
        <taxon>Myxini</taxon>
        <taxon>Myxiniformes</taxon>
        <taxon>Myxinidae</taxon>
        <taxon>Eptatretinae</taxon>
        <taxon>Eptatretus</taxon>
    </lineage>
</organism>
<comment type="caution">
    <text evidence="6">Lacks conserved residue(s) required for the propagation of feature annotation.</text>
</comment>
<keyword evidence="4 6" id="KW-1015">Disulfide bond</keyword>
<feature type="disulfide bond" evidence="6">
    <location>
        <begin position="18"/>
        <end position="35"/>
    </location>
</feature>
<dbReference type="Pfam" id="PF00054">
    <property type="entry name" value="Laminin_G_1"/>
    <property type="match status" value="1"/>
</dbReference>
<dbReference type="GO" id="GO:0016020">
    <property type="term" value="C:membrane"/>
    <property type="evidence" value="ECO:0007669"/>
    <property type="project" value="UniProtKB-SubCell"/>
</dbReference>
<evidence type="ECO:0000259" key="8">
    <source>
        <dbReference type="PROSITE" id="PS50026"/>
    </source>
</evidence>
<dbReference type="SUPFAM" id="SSF49899">
    <property type="entry name" value="Concanavalin A-like lectins/glucanases"/>
    <property type="match status" value="1"/>
</dbReference>
<dbReference type="PROSITE" id="PS01187">
    <property type="entry name" value="EGF_CA"/>
    <property type="match status" value="2"/>
</dbReference>
<dbReference type="SMART" id="SM00179">
    <property type="entry name" value="EGF_CA"/>
    <property type="match status" value="4"/>
</dbReference>
<evidence type="ECO:0000256" key="2">
    <source>
        <dbReference type="ARBA" id="ARBA00022525"/>
    </source>
</evidence>
<dbReference type="InterPro" id="IPR001791">
    <property type="entry name" value="Laminin_G"/>
</dbReference>
<dbReference type="PANTHER" id="PTHR24040">
    <property type="entry name" value="LAMININ G-LIKE DOMAIN-CONTAINING PROTEIN"/>
    <property type="match status" value="1"/>
</dbReference>
<keyword evidence="3 6" id="KW-0245">EGF-like domain</keyword>
<dbReference type="PANTHER" id="PTHR24040:SF13">
    <property type="entry name" value="FIBROPELLIN-1"/>
    <property type="match status" value="1"/>
</dbReference>
<dbReference type="GeneTree" id="ENSGT00940000154035"/>
<comment type="subcellular location">
    <subcellularLocation>
        <location evidence="1">Secreted</location>
    </subcellularLocation>
</comment>
<proteinExistence type="predicted"/>
<evidence type="ECO:0000256" key="6">
    <source>
        <dbReference type="PROSITE-ProRule" id="PRU00076"/>
    </source>
</evidence>
<dbReference type="SUPFAM" id="SSF57196">
    <property type="entry name" value="EGF/Laminin"/>
    <property type="match status" value="3"/>
</dbReference>
<feature type="domain" description="EGF-like" evidence="8">
    <location>
        <begin position="9"/>
        <end position="47"/>
    </location>
</feature>
<keyword evidence="10" id="KW-1185">Reference proteome</keyword>
<dbReference type="Proteomes" id="UP000694388">
    <property type="component" value="Unplaced"/>
</dbReference>
<dbReference type="InterPro" id="IPR000742">
    <property type="entry name" value="EGF"/>
</dbReference>
<reference evidence="9" key="2">
    <citation type="submission" date="2025-09" db="UniProtKB">
        <authorList>
            <consortium name="Ensembl"/>
        </authorList>
    </citation>
    <scope>IDENTIFICATION</scope>
</reference>
<dbReference type="PROSITE" id="PS01186">
    <property type="entry name" value="EGF_2"/>
    <property type="match status" value="1"/>
</dbReference>
<feature type="domain" description="Laminin G" evidence="7">
    <location>
        <begin position="155"/>
        <end position="338"/>
    </location>
</feature>
<evidence type="ECO:0000256" key="1">
    <source>
        <dbReference type="ARBA" id="ARBA00004613"/>
    </source>
</evidence>
<dbReference type="SMART" id="SM00181">
    <property type="entry name" value="EGF"/>
    <property type="match status" value="4"/>
</dbReference>
<evidence type="ECO:0000256" key="5">
    <source>
        <dbReference type="ARBA" id="ARBA00023180"/>
    </source>
</evidence>
<name>A0A8C4QJB4_EPTBU</name>
<sequence length="482" mass="53850">MSCCFCFYLPNQCKPSPCHIPGTKQCNDLQGNFKCLCHNGWKGKTCAEDVNECEKQNGGCEHYCRNDVAGYMCVCEKDGLQLLLKGVHDCVCSDIDECEMPDACGSADCINSPGSHSCNCNKGFVYNETLKACYDVDECTKKPCEQACVNNVGSYMCRCDGRRGYLLHPNLHNSAGSIMPVPVICLYREILAFSIRTYDPEGLLLYTQRREPEKRSLAVALRDGHLEVQLQDGDDRVVTTGGPIINTGTWHSVVVERLRRQLIVRVAGEEVININRPDDAHKGTSRVEIALGGLTISTPSLIRPLPLRLDGCMRQLSLLEQDTSWLSQHISENPSQQCFSAIELGSYFSGSAYIHPRRQNYSDFNPAWNLQLAMDFRTMQPKPHSGLLFALVHGNEVPLSLSLQPTDRIAMQVCVCMYLRALSFYFFYSIHYHGSWKGTKGERGHIGGEQTAHKLNETQQEVNIGSYFASTSLVKDNHSHVV</sequence>
<dbReference type="InterPro" id="IPR051145">
    <property type="entry name" value="GAS-SHBG-PROS"/>
</dbReference>
<dbReference type="InterPro" id="IPR013320">
    <property type="entry name" value="ConA-like_dom_sf"/>
</dbReference>
<dbReference type="InterPro" id="IPR001881">
    <property type="entry name" value="EGF-like_Ca-bd_dom"/>
</dbReference>
<dbReference type="PROSITE" id="PS50025">
    <property type="entry name" value="LAM_G_DOMAIN"/>
    <property type="match status" value="1"/>
</dbReference>
<dbReference type="GO" id="GO:0005509">
    <property type="term" value="F:calcium ion binding"/>
    <property type="evidence" value="ECO:0007669"/>
    <property type="project" value="InterPro"/>
</dbReference>
<dbReference type="CDD" id="cd00054">
    <property type="entry name" value="EGF_CA"/>
    <property type="match status" value="1"/>
</dbReference>
<evidence type="ECO:0000259" key="7">
    <source>
        <dbReference type="PROSITE" id="PS50025"/>
    </source>
</evidence>
<accession>A0A8C4QJB4</accession>